<keyword evidence="3" id="KW-1185">Reference proteome</keyword>
<organism evidence="2 3">
    <name type="scientific">Zasmidium cellare</name>
    <name type="common">Wine cellar mold</name>
    <name type="synonym">Racodium cellare</name>
    <dbReference type="NCBI Taxonomy" id="395010"/>
    <lineage>
        <taxon>Eukaryota</taxon>
        <taxon>Fungi</taxon>
        <taxon>Dikarya</taxon>
        <taxon>Ascomycota</taxon>
        <taxon>Pezizomycotina</taxon>
        <taxon>Dothideomycetes</taxon>
        <taxon>Dothideomycetidae</taxon>
        <taxon>Mycosphaerellales</taxon>
        <taxon>Mycosphaerellaceae</taxon>
        <taxon>Zasmidium</taxon>
    </lineage>
</organism>
<dbReference type="Pfam" id="PF26639">
    <property type="entry name" value="Het-6_barrel"/>
    <property type="match status" value="1"/>
</dbReference>
<accession>A0ABR0EGT8</accession>
<evidence type="ECO:0000256" key="1">
    <source>
        <dbReference type="SAM" id="MobiDB-lite"/>
    </source>
</evidence>
<evidence type="ECO:0000313" key="2">
    <source>
        <dbReference type="EMBL" id="KAK4500500.1"/>
    </source>
</evidence>
<evidence type="ECO:0000313" key="3">
    <source>
        <dbReference type="Proteomes" id="UP001305779"/>
    </source>
</evidence>
<feature type="compositionally biased region" description="Acidic residues" evidence="1">
    <location>
        <begin position="301"/>
        <end position="314"/>
    </location>
</feature>
<feature type="compositionally biased region" description="Basic and acidic residues" evidence="1">
    <location>
        <begin position="263"/>
        <end position="272"/>
    </location>
</feature>
<dbReference type="EMBL" id="JAXOVC010000006">
    <property type="protein sequence ID" value="KAK4500500.1"/>
    <property type="molecule type" value="Genomic_DNA"/>
</dbReference>
<proteinExistence type="predicted"/>
<comment type="caution">
    <text evidence="2">The sequence shown here is derived from an EMBL/GenBank/DDBJ whole genome shotgun (WGS) entry which is preliminary data.</text>
</comment>
<feature type="compositionally biased region" description="Low complexity" evidence="1">
    <location>
        <begin position="230"/>
        <end position="247"/>
    </location>
</feature>
<reference evidence="2 3" key="1">
    <citation type="journal article" date="2023" name="G3 (Bethesda)">
        <title>A chromosome-level genome assembly of Zasmidium syzygii isolated from banana leaves.</title>
        <authorList>
            <person name="van Westerhoven A.C."/>
            <person name="Mehrabi R."/>
            <person name="Talebi R."/>
            <person name="Steentjes M.B.F."/>
            <person name="Corcolon B."/>
            <person name="Chong P.A."/>
            <person name="Kema G.H.J."/>
            <person name="Seidl M.F."/>
        </authorList>
    </citation>
    <scope>NUCLEOTIDE SEQUENCE [LARGE SCALE GENOMIC DNA]</scope>
    <source>
        <strain evidence="2 3">P124</strain>
    </source>
</reference>
<protein>
    <submittedName>
        <fullName evidence="2">Uncharacterized protein</fullName>
    </submittedName>
</protein>
<sequence>MALSSIAIIDVTMDAHGINGRDTDFIPTLYSCFEEFQDWYAAWYQFFMAFFDSSVHGFDVHKELLNFLSYPSHWTSELYSMYRVDNKCPKEFWDRYAQSRPRCCNLPGKSAKFRKAQYFLMLSLSECPLIRNRRAWEINSNGRVDLAWLPKEAQTGDQICLFAGAVWPFVVRPVGDDNYRLIGDCHTYSTPLIEALGGTYDVDKHGDGHVHNYFRGPGGEGWESEEPGSSEELGSEQSGSEQSGSEESGSDEADSEETSSGKTDSEEAKYEELEGEESESEELGGASETESGEPGRKGPESDVDEESIIEGSESDVDRDMTDGTLSPQVRFVRGERLSFNMRGLLDDEPSLRYDEYIEQMDYLAPV</sequence>
<feature type="compositionally biased region" description="Acidic residues" evidence="1">
    <location>
        <begin position="273"/>
        <end position="282"/>
    </location>
</feature>
<name>A0ABR0EGT8_ZASCE</name>
<feature type="region of interest" description="Disordered" evidence="1">
    <location>
        <begin position="211"/>
        <end position="327"/>
    </location>
</feature>
<dbReference type="Proteomes" id="UP001305779">
    <property type="component" value="Unassembled WGS sequence"/>
</dbReference>
<feature type="compositionally biased region" description="Acidic residues" evidence="1">
    <location>
        <begin position="248"/>
        <end position="257"/>
    </location>
</feature>
<gene>
    <name evidence="2" type="ORF">PRZ48_008689</name>
</gene>